<evidence type="ECO:0008006" key="8">
    <source>
        <dbReference type="Google" id="ProtNLM"/>
    </source>
</evidence>
<dbReference type="PANTHER" id="PTHR14514:SF3">
    <property type="entry name" value="NESPRIN-1"/>
    <property type="match status" value="1"/>
</dbReference>
<dbReference type="SUPFAM" id="SSF46966">
    <property type="entry name" value="Spectrin repeat"/>
    <property type="match status" value="1"/>
</dbReference>
<dbReference type="InterPro" id="IPR018159">
    <property type="entry name" value="Spectrin/alpha-actinin"/>
</dbReference>
<proteinExistence type="predicted"/>
<dbReference type="Proteomes" id="UP000228934">
    <property type="component" value="Unassembled WGS sequence"/>
</dbReference>
<evidence type="ECO:0000313" key="7">
    <source>
        <dbReference type="Proteomes" id="UP000228934"/>
    </source>
</evidence>
<keyword evidence="4" id="KW-0472">Membrane</keyword>
<accession>A0A2G9PHV9</accession>
<evidence type="ECO:0000313" key="6">
    <source>
        <dbReference type="EMBL" id="PIO02916.1"/>
    </source>
</evidence>
<dbReference type="PANTHER" id="PTHR14514">
    <property type="entry name" value="PKA ANCHORING PROTEIN"/>
    <property type="match status" value="1"/>
</dbReference>
<evidence type="ECO:0000256" key="5">
    <source>
        <dbReference type="ARBA" id="ARBA00023242"/>
    </source>
</evidence>
<keyword evidence="3" id="KW-0677">Repeat</keyword>
<evidence type="ECO:0000256" key="1">
    <source>
        <dbReference type="ARBA" id="ARBA00004126"/>
    </source>
</evidence>
<dbReference type="InterPro" id="IPR002017">
    <property type="entry name" value="Spectrin_repeat"/>
</dbReference>
<organism evidence="6 7">
    <name type="scientific">Aquarana catesbeiana</name>
    <name type="common">American bullfrog</name>
    <name type="synonym">Rana catesbeiana</name>
    <dbReference type="NCBI Taxonomy" id="8400"/>
    <lineage>
        <taxon>Eukaryota</taxon>
        <taxon>Metazoa</taxon>
        <taxon>Chordata</taxon>
        <taxon>Craniata</taxon>
        <taxon>Vertebrata</taxon>
        <taxon>Euteleostomi</taxon>
        <taxon>Amphibia</taxon>
        <taxon>Batrachia</taxon>
        <taxon>Anura</taxon>
        <taxon>Neobatrachia</taxon>
        <taxon>Ranoidea</taxon>
        <taxon>Ranidae</taxon>
        <taxon>Aquarana</taxon>
    </lineage>
</organism>
<sequence>MSMERRLKIEETWRLWQKFLEDFSRFEDWLKISEQTAAFPSSSCVLYTVAKEELKKFEAFQRQVHESLTQLELINKQYRRLARENRTDSACKLKQMVHEGNQRWDNLQKRVTSILRRLKHFIGQREEFETARDSILVWLTEMDLQLTNIEHFSECDVQAKIKQLKVSHCFFCVKDRMLLKTYLYYNYQLKGLCLALVSVEEDKN</sequence>
<keyword evidence="2" id="KW-0597">Phosphoprotein</keyword>
<keyword evidence="7" id="KW-1185">Reference proteome</keyword>
<dbReference type="Gene3D" id="1.20.58.60">
    <property type="match status" value="1"/>
</dbReference>
<comment type="subcellular location">
    <subcellularLocation>
        <location evidence="1">Nucleus membrane</location>
    </subcellularLocation>
</comment>
<protein>
    <recommendedName>
        <fullName evidence="8">KASH domain-containing protein</fullName>
    </recommendedName>
</protein>
<keyword evidence="5" id="KW-0539">Nucleus</keyword>
<gene>
    <name evidence="6" type="ORF">AB205_0113060</name>
</gene>
<dbReference type="GO" id="GO:0031965">
    <property type="term" value="C:nuclear membrane"/>
    <property type="evidence" value="ECO:0007669"/>
    <property type="project" value="UniProtKB-SubCell"/>
</dbReference>
<dbReference type="EMBL" id="KV922471">
    <property type="protein sequence ID" value="PIO02916.1"/>
    <property type="molecule type" value="Genomic_DNA"/>
</dbReference>
<reference evidence="7" key="1">
    <citation type="journal article" date="2017" name="Nat. Commun.">
        <title>The North American bullfrog draft genome provides insight into hormonal regulation of long noncoding RNA.</title>
        <authorList>
            <person name="Hammond S.A."/>
            <person name="Warren R.L."/>
            <person name="Vandervalk B.P."/>
            <person name="Kucuk E."/>
            <person name="Khan H."/>
            <person name="Gibb E.A."/>
            <person name="Pandoh P."/>
            <person name="Kirk H."/>
            <person name="Zhao Y."/>
            <person name="Jones M."/>
            <person name="Mungall A.J."/>
            <person name="Coope R."/>
            <person name="Pleasance S."/>
            <person name="Moore R.A."/>
            <person name="Holt R.A."/>
            <person name="Round J.M."/>
            <person name="Ohora S."/>
            <person name="Walle B.V."/>
            <person name="Veldhoen N."/>
            <person name="Helbing C.C."/>
            <person name="Birol I."/>
        </authorList>
    </citation>
    <scope>NUCLEOTIDE SEQUENCE [LARGE SCALE GENOMIC DNA]</scope>
</reference>
<dbReference type="SMART" id="SM00150">
    <property type="entry name" value="SPEC"/>
    <property type="match status" value="1"/>
</dbReference>
<evidence type="ECO:0000256" key="4">
    <source>
        <dbReference type="ARBA" id="ARBA00023136"/>
    </source>
</evidence>
<dbReference type="CDD" id="cd00176">
    <property type="entry name" value="SPEC"/>
    <property type="match status" value="1"/>
</dbReference>
<dbReference type="FunFam" id="1.20.58.60:FF:000157">
    <property type="entry name" value="Nesprin-1 isoform 1"/>
    <property type="match status" value="1"/>
</dbReference>
<dbReference type="OrthoDB" id="18853at2759"/>
<name>A0A2G9PHV9_AQUCT</name>
<evidence type="ECO:0000256" key="3">
    <source>
        <dbReference type="ARBA" id="ARBA00022737"/>
    </source>
</evidence>
<dbReference type="Pfam" id="PF00435">
    <property type="entry name" value="Spectrin"/>
    <property type="match status" value="1"/>
</dbReference>
<evidence type="ECO:0000256" key="2">
    <source>
        <dbReference type="ARBA" id="ARBA00022553"/>
    </source>
</evidence>
<dbReference type="AlphaFoldDB" id="A0A2G9PHV9"/>